<name>A0A1I0DPC2_9PROT</name>
<keyword evidence="2" id="KW-0255">Endonuclease</keyword>
<dbReference type="Proteomes" id="UP000199345">
    <property type="component" value="Unassembled WGS sequence"/>
</dbReference>
<reference evidence="3" key="1">
    <citation type="submission" date="2016-10" db="EMBL/GenBank/DDBJ databases">
        <authorList>
            <person name="Varghese N."/>
            <person name="Submissions S."/>
        </authorList>
    </citation>
    <scope>NUCLEOTIDE SEQUENCE [LARGE SCALE GENOMIC DNA]</scope>
    <source>
        <strain evidence="3">Nm71</strain>
    </source>
</reference>
<feature type="domain" description="Tc1-like transposase DDE" evidence="1">
    <location>
        <begin position="32"/>
        <end position="183"/>
    </location>
</feature>
<dbReference type="AlphaFoldDB" id="A0A1I0DPC2"/>
<sequence length="223" mass="25749">MWCIPPKQDAAFVCAMEQVLSVYKRAFDPDYPVVCMDETSVQCVKEIRPALPGRPGQTERYDVEYERNGVAHLIQFYAPLMSWRRIDVADNHAALQWAQGVRTLVEQDFPEARRITLVMDNLNTHTGASLYKAFEPEVAHGLMEKLEFVYTPKHGSWLNMAECEFSALSRQCLNRRLADMETVRKEVDAWTTTRNRSATTIEWRFATEDARIKLKQLYPAISN</sequence>
<dbReference type="Pfam" id="PF13358">
    <property type="entry name" value="DDE_3"/>
    <property type="match status" value="1"/>
</dbReference>
<dbReference type="OrthoDB" id="8550183at2"/>
<evidence type="ECO:0000313" key="3">
    <source>
        <dbReference type="Proteomes" id="UP000199345"/>
    </source>
</evidence>
<dbReference type="EMBL" id="FOIA01000021">
    <property type="protein sequence ID" value="SET34387.1"/>
    <property type="molecule type" value="Genomic_DNA"/>
</dbReference>
<protein>
    <submittedName>
        <fullName evidence="2">DDE superfamily endonuclease</fullName>
    </submittedName>
</protein>
<gene>
    <name evidence="2" type="ORF">SAMN05216326_12156</name>
</gene>
<keyword evidence="3" id="KW-1185">Reference proteome</keyword>
<dbReference type="InterPro" id="IPR047655">
    <property type="entry name" value="Transpos_IS630-like"/>
</dbReference>
<dbReference type="InterPro" id="IPR038717">
    <property type="entry name" value="Tc1-like_DDE_dom"/>
</dbReference>
<dbReference type="GO" id="GO:0004519">
    <property type="term" value="F:endonuclease activity"/>
    <property type="evidence" value="ECO:0007669"/>
    <property type="project" value="UniProtKB-KW"/>
</dbReference>
<evidence type="ECO:0000313" key="2">
    <source>
        <dbReference type="EMBL" id="SET34387.1"/>
    </source>
</evidence>
<organism evidence="2 3">
    <name type="scientific">Nitrosomonas marina</name>
    <dbReference type="NCBI Taxonomy" id="917"/>
    <lineage>
        <taxon>Bacteria</taxon>
        <taxon>Pseudomonadati</taxon>
        <taxon>Pseudomonadota</taxon>
        <taxon>Betaproteobacteria</taxon>
        <taxon>Nitrosomonadales</taxon>
        <taxon>Nitrosomonadaceae</taxon>
        <taxon>Nitrosomonas</taxon>
    </lineage>
</organism>
<keyword evidence="2" id="KW-0378">Hydrolase</keyword>
<proteinExistence type="predicted"/>
<accession>A0A1I0DPC2</accession>
<dbReference type="NCBIfam" id="NF033545">
    <property type="entry name" value="transpos_IS630"/>
    <property type="match status" value="1"/>
</dbReference>
<evidence type="ECO:0000259" key="1">
    <source>
        <dbReference type="Pfam" id="PF13358"/>
    </source>
</evidence>
<keyword evidence="2" id="KW-0540">Nuclease</keyword>